<dbReference type="PROSITE" id="PS50822">
    <property type="entry name" value="PIWI"/>
    <property type="match status" value="1"/>
</dbReference>
<accession>A0A194XME8</accession>
<dbReference type="Gene3D" id="3.40.50.2300">
    <property type="match status" value="1"/>
</dbReference>
<dbReference type="InterPro" id="IPR014811">
    <property type="entry name" value="ArgoL1"/>
</dbReference>
<dbReference type="InterPro" id="IPR036085">
    <property type="entry name" value="PAZ_dom_sf"/>
</dbReference>
<dbReference type="Proteomes" id="UP000070700">
    <property type="component" value="Unassembled WGS sequence"/>
</dbReference>
<dbReference type="PANTHER" id="PTHR22891">
    <property type="entry name" value="EUKARYOTIC TRANSLATION INITIATION FACTOR 2C"/>
    <property type="match status" value="1"/>
</dbReference>
<dbReference type="SUPFAM" id="SSF101690">
    <property type="entry name" value="PAZ domain"/>
    <property type="match status" value="1"/>
</dbReference>
<dbReference type="Pfam" id="PF02171">
    <property type="entry name" value="Piwi"/>
    <property type="match status" value="1"/>
</dbReference>
<dbReference type="SUPFAM" id="SSF53098">
    <property type="entry name" value="Ribonuclease H-like"/>
    <property type="match status" value="1"/>
</dbReference>
<dbReference type="Pfam" id="PF16486">
    <property type="entry name" value="ArgoN"/>
    <property type="match status" value="1"/>
</dbReference>
<dbReference type="STRING" id="149040.A0A194XME8"/>
<evidence type="ECO:0000256" key="1">
    <source>
        <dbReference type="SAM" id="MobiDB-lite"/>
    </source>
</evidence>
<dbReference type="SMART" id="SM00950">
    <property type="entry name" value="Piwi"/>
    <property type="match status" value="1"/>
</dbReference>
<dbReference type="Gene3D" id="3.30.420.10">
    <property type="entry name" value="Ribonuclease H-like superfamily/Ribonuclease H"/>
    <property type="match status" value="1"/>
</dbReference>
<dbReference type="EMBL" id="KQ947408">
    <property type="protein sequence ID" value="KUJ21353.1"/>
    <property type="molecule type" value="Genomic_DNA"/>
</dbReference>
<gene>
    <name evidence="3" type="ORF">LY89DRAFT_432317</name>
</gene>
<dbReference type="InParanoid" id="A0A194XME8"/>
<dbReference type="AlphaFoldDB" id="A0A194XME8"/>
<dbReference type="OrthoDB" id="10252740at2759"/>
<dbReference type="Gene3D" id="2.170.260.10">
    <property type="entry name" value="paz domain"/>
    <property type="match status" value="1"/>
</dbReference>
<feature type="domain" description="Piwi" evidence="2">
    <location>
        <begin position="659"/>
        <end position="987"/>
    </location>
</feature>
<proteinExistence type="predicted"/>
<name>A0A194XME8_MOLSC</name>
<dbReference type="InterPro" id="IPR003165">
    <property type="entry name" value="Piwi"/>
</dbReference>
<evidence type="ECO:0000313" key="4">
    <source>
        <dbReference type="Proteomes" id="UP000070700"/>
    </source>
</evidence>
<keyword evidence="4" id="KW-1185">Reference proteome</keyword>
<sequence length="1041" mass="116661">MRFRNPSSSWLRSHSVRPVKIQEQVHFPTSQVPSMTERRGRGGDTSGNVNQDPAAAITNALQTFRVAPGSVARGEAARKQEQAQRKEARAVQKSQADSKRAVRTSNYEKWDKASLSLPSYITTGIVASQGERRGEISANYFELSFEPNKKYRRYRIDLGLIDGEEITNNEFKRKLIGFLLTKFPPNSSTKWASDYRSTIISVGKLYGTWSETRPLPRPHPTVERPGVNDLDIPSSIVAEGEFDLANLNQLISKHERPTPYHPDQDINALNILTWRRINDPSWNGIRVKNKFFPKDAKKWRLTRDIETYVDVRGRMQLQQDVPTTVYEARTGFFTSIRPGESKLLLNISTISGAFYAVGVNLQEWMRARYDLAIGATPRAGACKDMRGLKVTFDLRNPTKQWSVYAVSDRSVSQEGFEPNGGGAATSVFDYMTQRYINATFDPNAFCVNLGASGRDVWHPADKLRIVPNQYIVKTLDSFFAGQMIKCTERKPITNQNAITSHALQPLGIAPTQPFWNDFGLRVTGGLIEMPSRYLKQPTIRFSGDATIALAEVDPDASEYRQLATWDLKHMKFYKTSSNLLQLKIIRIEQPARLHGPSMNDVKIFGAQLLDKLPKYNVNFNGSVAVVNVTAVRDGSAAERRTAWAQSLEQAWIELKKPGFLLIALATENATIFSDIKFWCDCVKGVPSMCVKPKCIAKNKEKSRPDARSGDGRLLGNVCMKINFKLGGVNQVVLSDSNTWMAGVKRGTMIVGADVTHSGKGLDSTIPSLAAVVATCCPDAGVYLGSARLQTHNTEFIENLASMIEERVLRFVEAWGKGPDHILFYRDGVSESQYGMVYEEELPQIRQGAKAAGQKKCLQINPAITLLVVGKRHHTRFFPKWLEGQKPAPKAGDRSTDRNTVAGLIIDHTVVTPHHFSFYLQSHDSPIGTARTGHYVVISNGSNYSPDELQQITHKLCFTGSRATVSLSVCTPARYADILCDRLRNYMRPVMEGEIPDSPDKTLAQYGVDTATWRHTVFELRDTKQVWPNPWHPDLRNSMFYL</sequence>
<dbReference type="GO" id="GO:0003676">
    <property type="term" value="F:nucleic acid binding"/>
    <property type="evidence" value="ECO:0007669"/>
    <property type="project" value="InterPro"/>
</dbReference>
<dbReference type="GeneID" id="28817206"/>
<dbReference type="InterPro" id="IPR032474">
    <property type="entry name" value="Argonaute_N"/>
</dbReference>
<dbReference type="InterPro" id="IPR036397">
    <property type="entry name" value="RNaseH_sf"/>
</dbReference>
<dbReference type="RefSeq" id="XP_018075708.1">
    <property type="nucleotide sequence ID" value="XM_018207480.1"/>
</dbReference>
<dbReference type="KEGG" id="psco:LY89DRAFT_432317"/>
<evidence type="ECO:0000313" key="3">
    <source>
        <dbReference type="EMBL" id="KUJ21353.1"/>
    </source>
</evidence>
<feature type="compositionally biased region" description="Basic and acidic residues" evidence="1">
    <location>
        <begin position="75"/>
        <end position="103"/>
    </location>
</feature>
<feature type="region of interest" description="Disordered" evidence="1">
    <location>
        <begin position="21"/>
        <end position="52"/>
    </location>
</feature>
<dbReference type="Pfam" id="PF08699">
    <property type="entry name" value="ArgoL1"/>
    <property type="match status" value="1"/>
</dbReference>
<evidence type="ECO:0000259" key="2">
    <source>
        <dbReference type="PROSITE" id="PS50822"/>
    </source>
</evidence>
<feature type="region of interest" description="Disordered" evidence="1">
    <location>
        <begin position="70"/>
        <end position="103"/>
    </location>
</feature>
<protein>
    <submittedName>
        <fullName evidence="3">Piwi-domain-containing protein</fullName>
    </submittedName>
</protein>
<organism evidence="3 4">
    <name type="scientific">Mollisia scopiformis</name>
    <name type="common">Conifer needle endophyte fungus</name>
    <name type="synonym">Phialocephala scopiformis</name>
    <dbReference type="NCBI Taxonomy" id="149040"/>
    <lineage>
        <taxon>Eukaryota</taxon>
        <taxon>Fungi</taxon>
        <taxon>Dikarya</taxon>
        <taxon>Ascomycota</taxon>
        <taxon>Pezizomycotina</taxon>
        <taxon>Leotiomycetes</taxon>
        <taxon>Helotiales</taxon>
        <taxon>Mollisiaceae</taxon>
        <taxon>Mollisia</taxon>
    </lineage>
</organism>
<reference evidence="3 4" key="1">
    <citation type="submission" date="2015-10" db="EMBL/GenBank/DDBJ databases">
        <title>Full genome of DAOMC 229536 Phialocephala scopiformis, a fungal endophyte of spruce producing the potent anti-insectan compound rugulosin.</title>
        <authorList>
            <consortium name="DOE Joint Genome Institute"/>
            <person name="Walker A.K."/>
            <person name="Frasz S.L."/>
            <person name="Seifert K.A."/>
            <person name="Miller J.D."/>
            <person name="Mondo S.J."/>
            <person name="Labutti K."/>
            <person name="Lipzen A."/>
            <person name="Dockter R."/>
            <person name="Kennedy M."/>
            <person name="Grigoriev I.V."/>
            <person name="Spatafora J.W."/>
        </authorList>
    </citation>
    <scope>NUCLEOTIDE SEQUENCE [LARGE SCALE GENOMIC DNA]</scope>
    <source>
        <strain evidence="3 4">CBS 120377</strain>
    </source>
</reference>
<dbReference type="InterPro" id="IPR012337">
    <property type="entry name" value="RNaseH-like_sf"/>
</dbReference>